<keyword evidence="2" id="KW-0472">Membrane</keyword>
<evidence type="ECO:0000256" key="2">
    <source>
        <dbReference type="SAM" id="Phobius"/>
    </source>
</evidence>
<feature type="compositionally biased region" description="Basic and acidic residues" evidence="1">
    <location>
        <begin position="694"/>
        <end position="708"/>
    </location>
</feature>
<feature type="compositionally biased region" description="Low complexity" evidence="1">
    <location>
        <begin position="472"/>
        <end position="512"/>
    </location>
</feature>
<keyword evidence="2" id="KW-1133">Transmembrane helix</keyword>
<feature type="transmembrane region" description="Helical" evidence="2">
    <location>
        <begin position="131"/>
        <end position="148"/>
    </location>
</feature>
<dbReference type="OrthoDB" id="5368516at2759"/>
<feature type="transmembrane region" description="Helical" evidence="2">
    <location>
        <begin position="46"/>
        <end position="65"/>
    </location>
</feature>
<organism evidence="3 4">
    <name type="scientific">Aulographum hederae CBS 113979</name>
    <dbReference type="NCBI Taxonomy" id="1176131"/>
    <lineage>
        <taxon>Eukaryota</taxon>
        <taxon>Fungi</taxon>
        <taxon>Dikarya</taxon>
        <taxon>Ascomycota</taxon>
        <taxon>Pezizomycotina</taxon>
        <taxon>Dothideomycetes</taxon>
        <taxon>Pleosporomycetidae</taxon>
        <taxon>Aulographales</taxon>
        <taxon>Aulographaceae</taxon>
    </lineage>
</organism>
<feature type="region of interest" description="Disordered" evidence="1">
    <location>
        <begin position="1"/>
        <end position="23"/>
    </location>
</feature>
<reference evidence="3" key="1">
    <citation type="journal article" date="2020" name="Stud. Mycol.">
        <title>101 Dothideomycetes genomes: a test case for predicting lifestyles and emergence of pathogens.</title>
        <authorList>
            <person name="Haridas S."/>
            <person name="Albert R."/>
            <person name="Binder M."/>
            <person name="Bloem J."/>
            <person name="Labutti K."/>
            <person name="Salamov A."/>
            <person name="Andreopoulos B."/>
            <person name="Baker S."/>
            <person name="Barry K."/>
            <person name="Bills G."/>
            <person name="Bluhm B."/>
            <person name="Cannon C."/>
            <person name="Castanera R."/>
            <person name="Culley D."/>
            <person name="Daum C."/>
            <person name="Ezra D."/>
            <person name="Gonzalez J."/>
            <person name="Henrissat B."/>
            <person name="Kuo A."/>
            <person name="Liang C."/>
            <person name="Lipzen A."/>
            <person name="Lutzoni F."/>
            <person name="Magnuson J."/>
            <person name="Mondo S."/>
            <person name="Nolan M."/>
            <person name="Ohm R."/>
            <person name="Pangilinan J."/>
            <person name="Park H.-J."/>
            <person name="Ramirez L."/>
            <person name="Alfaro M."/>
            <person name="Sun H."/>
            <person name="Tritt A."/>
            <person name="Yoshinaga Y."/>
            <person name="Zwiers L.-H."/>
            <person name="Turgeon B."/>
            <person name="Goodwin S."/>
            <person name="Spatafora J."/>
            <person name="Crous P."/>
            <person name="Grigoriev I."/>
        </authorList>
    </citation>
    <scope>NUCLEOTIDE SEQUENCE</scope>
    <source>
        <strain evidence="3">CBS 113979</strain>
    </source>
</reference>
<accession>A0A6G1HAS2</accession>
<feature type="region of interest" description="Disordered" evidence="1">
    <location>
        <begin position="748"/>
        <end position="780"/>
    </location>
</feature>
<feature type="transmembrane region" description="Helical" evidence="2">
    <location>
        <begin position="250"/>
        <end position="268"/>
    </location>
</feature>
<keyword evidence="4" id="KW-1185">Reference proteome</keyword>
<feature type="compositionally biased region" description="Low complexity" evidence="1">
    <location>
        <begin position="562"/>
        <end position="576"/>
    </location>
</feature>
<keyword evidence="2" id="KW-0812">Transmembrane</keyword>
<proteinExistence type="predicted"/>
<feature type="region of interest" description="Disordered" evidence="1">
    <location>
        <begin position="460"/>
        <end position="543"/>
    </location>
</feature>
<dbReference type="AlphaFoldDB" id="A0A6G1HAS2"/>
<protein>
    <submittedName>
        <fullName evidence="3">Uncharacterized protein</fullName>
    </submittedName>
</protein>
<feature type="compositionally biased region" description="Basic and acidic residues" evidence="1">
    <location>
        <begin position="588"/>
        <end position="598"/>
    </location>
</feature>
<gene>
    <name evidence="3" type="ORF">K402DRAFT_418198</name>
</gene>
<evidence type="ECO:0000313" key="4">
    <source>
        <dbReference type="Proteomes" id="UP000800041"/>
    </source>
</evidence>
<feature type="region of interest" description="Disordered" evidence="1">
    <location>
        <begin position="682"/>
        <end position="722"/>
    </location>
</feature>
<feature type="transmembrane region" description="Helical" evidence="2">
    <location>
        <begin position="169"/>
        <end position="189"/>
    </location>
</feature>
<evidence type="ECO:0000256" key="1">
    <source>
        <dbReference type="SAM" id="MobiDB-lite"/>
    </source>
</evidence>
<feature type="compositionally biased region" description="Polar residues" evidence="1">
    <location>
        <begin position="522"/>
        <end position="531"/>
    </location>
</feature>
<dbReference type="EMBL" id="ML977143">
    <property type="protein sequence ID" value="KAF1990120.1"/>
    <property type="molecule type" value="Genomic_DNA"/>
</dbReference>
<evidence type="ECO:0000313" key="3">
    <source>
        <dbReference type="EMBL" id="KAF1990120.1"/>
    </source>
</evidence>
<feature type="transmembrane region" description="Helical" evidence="2">
    <location>
        <begin position="209"/>
        <end position="230"/>
    </location>
</feature>
<feature type="transmembrane region" description="Helical" evidence="2">
    <location>
        <begin position="85"/>
        <end position="104"/>
    </location>
</feature>
<sequence length="780" mass="85029">MDLRPRFNSTYSEPYEDELSGTEDGQKSIFTGLILEKVQSVRYQHLAMGGLSLALGLAVASRILYDSWKYHKLTNKPGRRKYSWIWRLHPAEIAPMFFAIGIMWEEFAFIGIQTHDLHTIFVRQCPKSGQVIFPNIFIVGWMHFVLGAETAIRALRKDRFLPRKRWTPLICLTIVTAALFATWVPTLFIKNKGKCLGDIISRAERYGAAALPILIFIMVGSIIMMIIIAVQLSRTVKIEPKERVAASRMVYYLIASVLHYAFLAPFFVGSVTPANQTVLVTTTRIADFTLFAAGILFAGLYLFLRTNGSLTAIKPADTPWDNRRSVRIFGPNDLEDMAIAAPTPLMEERNRKYYEKDDSDDAWSPEDDPLDSFRFPAEKSGWKSSPSGEQQVENAIWPLPAYPLPAPTSATQAKTPHDIDEIFISPKTRQSLTPLVTAPPKIAGEVTLLPSTVYTPQSKIARKSFPAPPPSTTGTTGTAITNNASTVTSSSPGPASSTSASPYTDFSASSPLLSPPKPFFARTSNGSSRTAYQGHRRSSSADSCATVQIGLRLSMSSIPLASPRSSGSGSNLPGSPVTVVRKSPLVESSERSPIREPARVQTQATKAALQNERAKQQKQQKLRPQDLPALQTGGGSGGGATKTTRTKPIPPTQLSRSQSQPLPKRKRFVQVGAAVAATAEKAPITDAMNQPKTPKADARNGDERKLETKALPPTPPQYHGNKNPLVALARNERDDIGLVGGYGYSLGRANRGGSPSPRGAMAVAGLPGPRRRVEPAPGWF</sequence>
<feature type="region of interest" description="Disordered" evidence="1">
    <location>
        <begin position="560"/>
        <end position="665"/>
    </location>
</feature>
<feature type="transmembrane region" description="Helical" evidence="2">
    <location>
        <begin position="288"/>
        <end position="304"/>
    </location>
</feature>
<dbReference type="Proteomes" id="UP000800041">
    <property type="component" value="Unassembled WGS sequence"/>
</dbReference>
<name>A0A6G1HAS2_9PEZI</name>